<dbReference type="RefSeq" id="WP_369704488.1">
    <property type="nucleotide sequence ID" value="NZ_JBGEWD010000009.1"/>
</dbReference>
<dbReference type="EMBL" id="JBGEWD010000009">
    <property type="protein sequence ID" value="MEY8000594.1"/>
    <property type="molecule type" value="Genomic_DNA"/>
</dbReference>
<reference evidence="1 2" key="1">
    <citation type="submission" date="2024-08" db="EMBL/GenBank/DDBJ databases">
        <title>Clostridium lapicellarii sp. nov., and Clostridium renhuaiense sp. nov., two species isolated from the mud in a fermentation cellar used for producing sauce-flavour Chinese liquors.</title>
        <authorList>
            <person name="Yang F."/>
            <person name="Wang H."/>
            <person name="Chen L.Q."/>
            <person name="Zhou N."/>
            <person name="Lu J.J."/>
            <person name="Pu X.X."/>
            <person name="Wan B."/>
            <person name="Wang L."/>
            <person name="Liu S.J."/>
        </authorList>
    </citation>
    <scope>NUCLEOTIDE SEQUENCE [LARGE SCALE GENOMIC DNA]</scope>
    <source>
        <strain evidence="1 2">MT-5</strain>
    </source>
</reference>
<name>A0ABV4BP85_9CLOT</name>
<protein>
    <submittedName>
        <fullName evidence="1">Uncharacterized protein</fullName>
    </submittedName>
</protein>
<sequence length="111" mass="12881">MEVTVNFYTVLDENSEDLKKFHSQVKSNDPIYLTLQVGDIIISQKDNLQYVIVKTVKNLYKEELDIYIAGVKSKEEIMDEIENLANKTIKSVLESIKDTLDFDEKKDFSKN</sequence>
<organism evidence="1 2">
    <name type="scientific">Clostridium moutaii</name>
    <dbReference type="NCBI Taxonomy" id="3240932"/>
    <lineage>
        <taxon>Bacteria</taxon>
        <taxon>Bacillati</taxon>
        <taxon>Bacillota</taxon>
        <taxon>Clostridia</taxon>
        <taxon>Eubacteriales</taxon>
        <taxon>Clostridiaceae</taxon>
        <taxon>Clostridium</taxon>
    </lineage>
</organism>
<dbReference type="Proteomes" id="UP001564657">
    <property type="component" value="Unassembled WGS sequence"/>
</dbReference>
<proteinExistence type="predicted"/>
<keyword evidence="2" id="KW-1185">Reference proteome</keyword>
<comment type="caution">
    <text evidence="1">The sequence shown here is derived from an EMBL/GenBank/DDBJ whole genome shotgun (WGS) entry which is preliminary data.</text>
</comment>
<gene>
    <name evidence="1" type="ORF">AB8U03_10365</name>
</gene>
<evidence type="ECO:0000313" key="1">
    <source>
        <dbReference type="EMBL" id="MEY8000594.1"/>
    </source>
</evidence>
<evidence type="ECO:0000313" key="2">
    <source>
        <dbReference type="Proteomes" id="UP001564657"/>
    </source>
</evidence>
<accession>A0ABV4BP85</accession>